<name>A0A8J7IVQ2_9RHOB</name>
<organism evidence="1 2">
    <name type="scientific">Sedimentitalea arenosa</name>
    <dbReference type="NCBI Taxonomy" id="2798803"/>
    <lineage>
        <taxon>Bacteria</taxon>
        <taxon>Pseudomonadati</taxon>
        <taxon>Pseudomonadota</taxon>
        <taxon>Alphaproteobacteria</taxon>
        <taxon>Rhodobacterales</taxon>
        <taxon>Paracoccaceae</taxon>
        <taxon>Sedimentitalea</taxon>
    </lineage>
</organism>
<evidence type="ECO:0000313" key="1">
    <source>
        <dbReference type="EMBL" id="MBJ6372267.1"/>
    </source>
</evidence>
<dbReference type="InterPro" id="IPR010342">
    <property type="entry name" value="DUF938"/>
</dbReference>
<dbReference type="EMBL" id="JAELVR010000008">
    <property type="protein sequence ID" value="MBJ6372267.1"/>
    <property type="molecule type" value="Genomic_DNA"/>
</dbReference>
<accession>A0A8J7IVQ2</accession>
<dbReference type="Gene3D" id="3.40.50.150">
    <property type="entry name" value="Vaccinia Virus protein VP39"/>
    <property type="match status" value="1"/>
</dbReference>
<dbReference type="PANTHER" id="PTHR20974">
    <property type="entry name" value="UPF0585 PROTEIN CG18661"/>
    <property type="match status" value="1"/>
</dbReference>
<dbReference type="RefSeq" id="WP_199025152.1">
    <property type="nucleotide sequence ID" value="NZ_JAELVR010000008.1"/>
</dbReference>
<gene>
    <name evidence="1" type="ORF">JF290_12085</name>
</gene>
<dbReference type="InterPro" id="IPR029063">
    <property type="entry name" value="SAM-dependent_MTases_sf"/>
</dbReference>
<keyword evidence="2" id="KW-1185">Reference proteome</keyword>
<evidence type="ECO:0000313" key="2">
    <source>
        <dbReference type="Proteomes" id="UP000619079"/>
    </source>
</evidence>
<dbReference type="Pfam" id="PF06080">
    <property type="entry name" value="DUF938"/>
    <property type="match status" value="1"/>
</dbReference>
<dbReference type="PANTHER" id="PTHR20974:SF0">
    <property type="entry name" value="UPF0585 PROTEIN CG18661"/>
    <property type="match status" value="1"/>
</dbReference>
<protein>
    <submittedName>
        <fullName evidence="1">DUF938 domain-containing protein</fullName>
    </submittedName>
</protein>
<comment type="caution">
    <text evidence="1">The sequence shown here is derived from an EMBL/GenBank/DDBJ whole genome shotgun (WGS) entry which is preliminary data.</text>
</comment>
<dbReference type="Proteomes" id="UP000619079">
    <property type="component" value="Unassembled WGS sequence"/>
</dbReference>
<dbReference type="SUPFAM" id="SSF53335">
    <property type="entry name" value="S-adenosyl-L-methionine-dependent methyltransferases"/>
    <property type="match status" value="1"/>
</dbReference>
<proteinExistence type="predicted"/>
<dbReference type="AlphaFoldDB" id="A0A8J7IVQ2"/>
<reference evidence="1" key="1">
    <citation type="submission" date="2020-12" db="EMBL/GenBank/DDBJ databases">
        <title>Sedimentitalea sp. nov., isolated from sand in Incheon.</title>
        <authorList>
            <person name="Kim W."/>
        </authorList>
    </citation>
    <scope>NUCLEOTIDE SEQUENCE</scope>
    <source>
        <strain evidence="1">CAU 1593</strain>
    </source>
</reference>
<sequence length="219" mass="23011">MTRRALPDTANVAHASDGAKLNAPAAERNLAPLCDLLSQFAPKTGAALEIASGTGQHVVAFAKRLPGLDWQPSEPDAARRASIDAYAAESQLDNLAPAFELDAAAPGWGARHAGQALIVVINLLHLISMTETETLIGEAARALTPSGRFVIYGPFQRGGELTSDGDARFHASLIAQDPEIGYKDDFDILDLALAAGLTVVDVIEMPANNLALVLEKPAI</sequence>